<gene>
    <name evidence="7" type="primary">EOG090X04JL</name>
</gene>
<evidence type="ECO:0000256" key="3">
    <source>
        <dbReference type="ARBA" id="ARBA00022679"/>
    </source>
</evidence>
<dbReference type="Pfam" id="PF05971">
    <property type="entry name" value="Methyltransf_10"/>
    <property type="match status" value="1"/>
</dbReference>
<dbReference type="GO" id="GO:0070475">
    <property type="term" value="P:rRNA base methylation"/>
    <property type="evidence" value="ECO:0007669"/>
    <property type="project" value="TreeGrafter"/>
</dbReference>
<proteinExistence type="evidence at transcript level"/>
<dbReference type="InterPro" id="IPR017182">
    <property type="entry name" value="METTL16/PsiM"/>
</dbReference>
<evidence type="ECO:0000256" key="6">
    <source>
        <dbReference type="PIRSR" id="PIRSR037350-1"/>
    </source>
</evidence>
<dbReference type="AlphaFoldDB" id="A0A4Y7M623"/>
<sequence length="485" mass="55162">MITLQYNHILNKFFWNLRKYCPQLNFVCILSNMNSSVMHPRNPYRIPPDFKELALKFPEFRKHAKQKLSGKIEIDFKDAAAVRALSTVLLKRDFNLQVELPPDRLVPTLPLRLNYLLWVEDLLQVAKPATEQIVRGIDIGTGACCIYPILAARMKGWHFTATEADETNHKCSLETIERNCLQTHVTIIKVTAESMLSGNIDTTQLYDFTMCNPPFFDSDNFVPKSRSDKRPLPMCPKSGGSASASEIAVKGGEVKFIEKLIKESQEVKSCVRLFTTMVGHKSSVAPIKALLQEAGACSCNETEFCQGRTTRWGLAWTFCDNIALANVPQIRPKNNGRGPPPLSYVVSRERWSSKGDFTVTSVLFKTVELLSSLKMEIRKVKDKKDKKAFEFTARENTWSNQRRKLREGKRLVEQGSDQPQAKKIKIDADTPVQQKEQSFCLKGLVLVEETDIDSISLQMQWIEGGLARESMNQILQYMKNNLFEK</sequence>
<dbReference type="GO" id="GO:0005634">
    <property type="term" value="C:nucleus"/>
    <property type="evidence" value="ECO:0007669"/>
    <property type="project" value="TreeGrafter"/>
</dbReference>
<dbReference type="GO" id="GO:0008168">
    <property type="term" value="F:methyltransferase activity"/>
    <property type="evidence" value="ECO:0007669"/>
    <property type="project" value="UniProtKB-UniRule"/>
</dbReference>
<dbReference type="Gene3D" id="3.40.50.150">
    <property type="entry name" value="Vaccinia Virus protein VP39"/>
    <property type="match status" value="1"/>
</dbReference>
<keyword evidence="3 5" id="KW-0808">Transferase</keyword>
<dbReference type="PANTHER" id="PTHR13393">
    <property type="entry name" value="SAM-DEPENDENT METHYLTRANSFERASE"/>
    <property type="match status" value="1"/>
</dbReference>
<evidence type="ECO:0000256" key="5">
    <source>
        <dbReference type="PIRNR" id="PIRNR037350"/>
    </source>
</evidence>
<dbReference type="PIRSF" id="PIRSF037350">
    <property type="entry name" value="Mtase_ZK1128_prd"/>
    <property type="match status" value="1"/>
</dbReference>
<evidence type="ECO:0000256" key="4">
    <source>
        <dbReference type="ARBA" id="ARBA00022691"/>
    </source>
</evidence>
<feature type="binding site" evidence="6">
    <location>
        <position position="112"/>
    </location>
    <ligand>
        <name>S-adenosyl-L-methionine</name>
        <dbReference type="ChEBI" id="CHEBI:59789"/>
    </ligand>
</feature>
<organism evidence="7">
    <name type="scientific">Daphnia dolichocephala</name>
    <dbReference type="NCBI Taxonomy" id="2282166"/>
    <lineage>
        <taxon>Eukaryota</taxon>
        <taxon>Metazoa</taxon>
        <taxon>Ecdysozoa</taxon>
        <taxon>Arthropoda</taxon>
        <taxon>Crustacea</taxon>
        <taxon>Branchiopoda</taxon>
        <taxon>Diplostraca</taxon>
        <taxon>Cladocera</taxon>
        <taxon>Anomopoda</taxon>
        <taxon>Daphniidae</taxon>
        <taxon>Daphnia</taxon>
    </lineage>
</organism>
<comment type="similarity">
    <text evidence="1 5">Belongs to the methyltransferase superfamily. METTL16/RlmF family.</text>
</comment>
<protein>
    <recommendedName>
        <fullName evidence="5">U6 small nuclear RNA (adenine-(43)-N(6))-methyltransferase</fullName>
        <ecNumber evidence="5">2.1.1.-</ecNumber>
    </recommendedName>
</protein>
<accession>A0A4Y7M623</accession>
<feature type="binding site" evidence="6">
    <location>
        <position position="163"/>
    </location>
    <ligand>
        <name>S-adenosyl-L-methionine</name>
        <dbReference type="ChEBI" id="CHEBI:59789"/>
    </ligand>
</feature>
<dbReference type="PANTHER" id="PTHR13393:SF0">
    <property type="entry name" value="RNA N6-ADENOSINE-METHYLTRANSFERASE METTL16"/>
    <property type="match status" value="1"/>
</dbReference>
<name>A0A4Y7M623_9CRUS</name>
<dbReference type="InterPro" id="IPR029063">
    <property type="entry name" value="SAM-dependent_MTases_sf"/>
</dbReference>
<evidence type="ECO:0000313" key="7">
    <source>
        <dbReference type="EMBL" id="SVE75065.1"/>
    </source>
</evidence>
<feature type="binding site" evidence="6">
    <location>
        <position position="212"/>
    </location>
    <ligand>
        <name>S-adenosyl-L-methionine</name>
        <dbReference type="ChEBI" id="CHEBI:59789"/>
    </ligand>
</feature>
<feature type="binding site" evidence="6">
    <location>
        <position position="140"/>
    </location>
    <ligand>
        <name>S-adenosyl-L-methionine</name>
        <dbReference type="ChEBI" id="CHEBI:59789"/>
    </ligand>
</feature>
<reference evidence="7" key="1">
    <citation type="submission" date="2018-08" db="EMBL/GenBank/DDBJ databases">
        <authorList>
            <person name="Cornetti L."/>
        </authorList>
    </citation>
    <scope>NUCLEOTIDE SEQUENCE</scope>
    <source>
        <strain evidence="7">ZA-DOLI</strain>
    </source>
</reference>
<dbReference type="InterPro" id="IPR010286">
    <property type="entry name" value="METTL16/RlmF"/>
</dbReference>
<dbReference type="EMBL" id="LR005446">
    <property type="protein sequence ID" value="SVE75065.1"/>
    <property type="molecule type" value="mRNA"/>
</dbReference>
<evidence type="ECO:0000256" key="1">
    <source>
        <dbReference type="ARBA" id="ARBA00005878"/>
    </source>
</evidence>
<dbReference type="EC" id="2.1.1.-" evidence="5"/>
<keyword evidence="2 5" id="KW-0489">Methyltransferase</keyword>
<dbReference type="SUPFAM" id="SSF53335">
    <property type="entry name" value="S-adenosyl-L-methionine-dependent methyltransferases"/>
    <property type="match status" value="1"/>
</dbReference>
<evidence type="ECO:0000256" key="2">
    <source>
        <dbReference type="ARBA" id="ARBA00022603"/>
    </source>
</evidence>
<keyword evidence="4 6" id="KW-0949">S-adenosyl-L-methionine</keyword>